<gene>
    <name evidence="1" type="ORF">LCGC14_2835860</name>
</gene>
<dbReference type="EMBL" id="LAZR01054136">
    <property type="protein sequence ID" value="KKK79205.1"/>
    <property type="molecule type" value="Genomic_DNA"/>
</dbReference>
<accession>A0A0F8YZD6</accession>
<evidence type="ECO:0000313" key="1">
    <source>
        <dbReference type="EMBL" id="KKK79205.1"/>
    </source>
</evidence>
<feature type="non-terminal residue" evidence="1">
    <location>
        <position position="39"/>
    </location>
</feature>
<comment type="caution">
    <text evidence="1">The sequence shown here is derived from an EMBL/GenBank/DDBJ whole genome shotgun (WGS) entry which is preliminary data.</text>
</comment>
<name>A0A0F8YZD6_9ZZZZ</name>
<organism evidence="1">
    <name type="scientific">marine sediment metagenome</name>
    <dbReference type="NCBI Taxonomy" id="412755"/>
    <lineage>
        <taxon>unclassified sequences</taxon>
        <taxon>metagenomes</taxon>
        <taxon>ecological metagenomes</taxon>
    </lineage>
</organism>
<proteinExistence type="predicted"/>
<dbReference type="AlphaFoldDB" id="A0A0F8YZD6"/>
<sequence>MGTDTIQTGLINDDNGVLMNLPSPFPPFAKGHGVYCKEN</sequence>
<reference evidence="1" key="1">
    <citation type="journal article" date="2015" name="Nature">
        <title>Complex archaea that bridge the gap between prokaryotes and eukaryotes.</title>
        <authorList>
            <person name="Spang A."/>
            <person name="Saw J.H."/>
            <person name="Jorgensen S.L."/>
            <person name="Zaremba-Niedzwiedzka K."/>
            <person name="Martijn J."/>
            <person name="Lind A.E."/>
            <person name="van Eijk R."/>
            <person name="Schleper C."/>
            <person name="Guy L."/>
            <person name="Ettema T.J."/>
        </authorList>
    </citation>
    <scope>NUCLEOTIDE SEQUENCE</scope>
</reference>
<protein>
    <submittedName>
        <fullName evidence="1">Uncharacterized protein</fullName>
    </submittedName>
</protein>